<accession>A0A023Q0H5</accession>
<name>A0A023Q0H5_9GAMM</name>
<evidence type="ECO:0000313" key="1">
    <source>
        <dbReference type="EMBL" id="AHX39666.1"/>
    </source>
</evidence>
<dbReference type="OrthoDB" id="8478808at2"/>
<protein>
    <recommendedName>
        <fullName evidence="2">Dienelactone hydrolase domain-containing protein</fullName>
    </recommendedName>
</protein>
<organism evidence="1">
    <name type="scientific">Pseudoalteromonas luteoviolacea</name>
    <dbReference type="NCBI Taxonomy" id="43657"/>
    <lineage>
        <taxon>Bacteria</taxon>
        <taxon>Pseudomonadati</taxon>
        <taxon>Pseudomonadota</taxon>
        <taxon>Gammaproteobacteria</taxon>
        <taxon>Alteromonadales</taxon>
        <taxon>Pseudoalteromonadaceae</taxon>
        <taxon>Pseudoalteromonas</taxon>
    </lineage>
</organism>
<dbReference type="RefSeq" id="WP_052262282.1">
    <property type="nucleotide sequence ID" value="NZ_JWIC01000006.1"/>
</dbReference>
<sequence>MNTLIVSDIFGQTKCLENFANELDGNTAICSPYPFRQGHLNRDEETAYKQFMDSVGHDKYFQKVVEAISDKQPDLVIGFSAGAVASWRALGAMPIKSTTKLIAFYPGQIRNHLQLQPRCDVDIYFPYQEKHFDVTPVIQHLSGVPGVKCYRTRYEHGFMNSLSAQFNAAALQHFTALCQCNIDEAIKLKLANRRIKSGLELTM</sequence>
<reference evidence="1" key="2">
    <citation type="journal article" date="2014" name="Science">
        <title>Marine tubeworm metamorphosis induced by arrays of bacterial phage tail-like structures.</title>
        <authorList>
            <person name="Shikuma N.J."/>
            <person name="Pilhofer M."/>
            <person name="Weiss G.L."/>
            <person name="Hadfield M.G."/>
            <person name="Jensen G.J."/>
            <person name="Newman D.K."/>
        </authorList>
    </citation>
    <scope>NUCLEOTIDE SEQUENCE</scope>
    <source>
        <strain evidence="1">HI1</strain>
    </source>
</reference>
<reference evidence="1" key="1">
    <citation type="journal article" date="2012" name="Sci. Rep.">
        <title>Recruitment in the sea: bacterial genes required for inducing larval settlement in a polychaete worm.</title>
        <authorList>
            <person name="Huang Y."/>
            <person name="Callahan S."/>
            <person name="Hadfield M.G."/>
        </authorList>
    </citation>
    <scope>NUCLEOTIDE SEQUENCE</scope>
    <source>
        <strain evidence="1">HI1</strain>
    </source>
</reference>
<evidence type="ECO:0008006" key="2">
    <source>
        <dbReference type="Google" id="ProtNLM"/>
    </source>
</evidence>
<proteinExistence type="predicted"/>
<dbReference type="AlphaFoldDB" id="A0A023Q0H5"/>
<dbReference type="EMBL" id="KF724687">
    <property type="protein sequence ID" value="AHX39666.1"/>
    <property type="molecule type" value="Genomic_DNA"/>
</dbReference>